<evidence type="ECO:0000313" key="2">
    <source>
        <dbReference type="EMBL" id="EFN61212.1"/>
    </source>
</evidence>
<keyword evidence="3" id="KW-1185">Reference proteome</keyword>
<protein>
    <submittedName>
        <fullName evidence="2">Uncharacterized protein</fullName>
    </submittedName>
</protein>
<proteinExistence type="predicted"/>
<feature type="compositionally biased region" description="Basic residues" evidence="1">
    <location>
        <begin position="1"/>
        <end position="15"/>
    </location>
</feature>
<organism evidence="3">
    <name type="scientific">Camponotus floridanus</name>
    <name type="common">Florida carpenter ant</name>
    <dbReference type="NCBI Taxonomy" id="104421"/>
    <lineage>
        <taxon>Eukaryota</taxon>
        <taxon>Metazoa</taxon>
        <taxon>Ecdysozoa</taxon>
        <taxon>Arthropoda</taxon>
        <taxon>Hexapoda</taxon>
        <taxon>Insecta</taxon>
        <taxon>Pterygota</taxon>
        <taxon>Neoptera</taxon>
        <taxon>Endopterygota</taxon>
        <taxon>Hymenoptera</taxon>
        <taxon>Apocrita</taxon>
        <taxon>Aculeata</taxon>
        <taxon>Formicoidea</taxon>
        <taxon>Formicidae</taxon>
        <taxon>Formicinae</taxon>
        <taxon>Camponotus</taxon>
    </lineage>
</organism>
<accession>E2AZH3</accession>
<dbReference type="EMBL" id="GL444207">
    <property type="protein sequence ID" value="EFN61212.1"/>
    <property type="molecule type" value="Genomic_DNA"/>
</dbReference>
<evidence type="ECO:0000313" key="3">
    <source>
        <dbReference type="Proteomes" id="UP000000311"/>
    </source>
</evidence>
<sequence length="113" mass="13014">MRRRRRVRKGPSHRTPHPENQPHPSPPHHHRKLTPPRWSPPPSLSRRLRGYREVAWQRHGGRAQTTKERSIDLSRRMAGVSPTYLPVCTLGSGVGWNCNELCNGNHTYDSSID</sequence>
<feature type="region of interest" description="Disordered" evidence="1">
    <location>
        <begin position="1"/>
        <end position="46"/>
    </location>
</feature>
<dbReference type="AlphaFoldDB" id="E2AZH3"/>
<dbReference type="InParanoid" id="E2AZH3"/>
<evidence type="ECO:0000256" key="1">
    <source>
        <dbReference type="SAM" id="MobiDB-lite"/>
    </source>
</evidence>
<reference evidence="2 3" key="1">
    <citation type="journal article" date="2010" name="Science">
        <title>Genomic comparison of the ants Camponotus floridanus and Harpegnathos saltator.</title>
        <authorList>
            <person name="Bonasio R."/>
            <person name="Zhang G."/>
            <person name="Ye C."/>
            <person name="Mutti N.S."/>
            <person name="Fang X."/>
            <person name="Qin N."/>
            <person name="Donahue G."/>
            <person name="Yang P."/>
            <person name="Li Q."/>
            <person name="Li C."/>
            <person name="Zhang P."/>
            <person name="Huang Z."/>
            <person name="Berger S.L."/>
            <person name="Reinberg D."/>
            <person name="Wang J."/>
            <person name="Liebig J."/>
        </authorList>
    </citation>
    <scope>NUCLEOTIDE SEQUENCE [LARGE SCALE GENOMIC DNA]</scope>
    <source>
        <strain evidence="3">C129</strain>
    </source>
</reference>
<name>E2AZH3_CAMFO</name>
<dbReference type="Proteomes" id="UP000000311">
    <property type="component" value="Unassembled WGS sequence"/>
</dbReference>
<gene>
    <name evidence="2" type="ORF">EAG_12771</name>
</gene>